<dbReference type="Pfam" id="PF03458">
    <property type="entry name" value="Gly_transporter"/>
    <property type="match status" value="2"/>
</dbReference>
<keyword evidence="3" id="KW-1003">Cell membrane</keyword>
<gene>
    <name evidence="9" type="ordered locus">Selin_0294</name>
</gene>
<dbReference type="Proteomes" id="UP000002572">
    <property type="component" value="Chromosome"/>
</dbReference>
<feature type="domain" description="Glycine transporter" evidence="8">
    <location>
        <begin position="94"/>
        <end position="166"/>
    </location>
</feature>
<keyword evidence="10" id="KW-1185">Reference proteome</keyword>
<evidence type="ECO:0000313" key="9">
    <source>
        <dbReference type="EMBL" id="ADU65050.1"/>
    </source>
</evidence>
<evidence type="ECO:0000256" key="6">
    <source>
        <dbReference type="ARBA" id="ARBA00023136"/>
    </source>
</evidence>
<dbReference type="RefSeq" id="WP_013504939.1">
    <property type="nucleotide sequence ID" value="NC_014836.1"/>
</dbReference>
<dbReference type="OrthoDB" id="9791874at2"/>
<feature type="transmembrane region" description="Helical" evidence="7">
    <location>
        <begin position="6"/>
        <end position="23"/>
    </location>
</feature>
<evidence type="ECO:0000313" key="10">
    <source>
        <dbReference type="Proteomes" id="UP000002572"/>
    </source>
</evidence>
<evidence type="ECO:0000256" key="1">
    <source>
        <dbReference type="ARBA" id="ARBA00004651"/>
    </source>
</evidence>
<dbReference type="InterPro" id="IPR005115">
    <property type="entry name" value="Gly_transporter"/>
</dbReference>
<feature type="transmembrane region" description="Helical" evidence="7">
    <location>
        <begin position="30"/>
        <end position="47"/>
    </location>
</feature>
<keyword evidence="5 7" id="KW-1133">Transmembrane helix</keyword>
<proteinExistence type="inferred from homology"/>
<feature type="transmembrane region" description="Helical" evidence="7">
    <location>
        <begin position="118"/>
        <end position="139"/>
    </location>
</feature>
<dbReference type="PANTHER" id="PTHR30506:SF3">
    <property type="entry name" value="UPF0126 INNER MEMBRANE PROTEIN YADS-RELATED"/>
    <property type="match status" value="1"/>
</dbReference>
<feature type="domain" description="Glycine transporter" evidence="8">
    <location>
        <begin position="6"/>
        <end position="76"/>
    </location>
</feature>
<dbReference type="KEGG" id="din:Selin_0294"/>
<organism evidence="9 10">
    <name type="scientific">Desulfurispirillum indicum (strain ATCC BAA-1389 / DSM 22839 / S5)</name>
    <dbReference type="NCBI Taxonomy" id="653733"/>
    <lineage>
        <taxon>Bacteria</taxon>
        <taxon>Pseudomonadati</taxon>
        <taxon>Chrysiogenota</taxon>
        <taxon>Chrysiogenia</taxon>
        <taxon>Chrysiogenales</taxon>
        <taxon>Chrysiogenaceae</taxon>
        <taxon>Desulfurispirillum</taxon>
    </lineage>
</organism>
<comment type="similarity">
    <text evidence="2">Belongs to the UPF0126 family.</text>
</comment>
<dbReference type="FunCoup" id="E6W6Q0">
    <property type="interactions" value="162"/>
</dbReference>
<evidence type="ECO:0000256" key="3">
    <source>
        <dbReference type="ARBA" id="ARBA00022475"/>
    </source>
</evidence>
<accession>E6W6Q0</accession>
<dbReference type="AlphaFoldDB" id="E6W6Q0"/>
<keyword evidence="6 7" id="KW-0472">Membrane</keyword>
<evidence type="ECO:0000256" key="7">
    <source>
        <dbReference type="SAM" id="Phobius"/>
    </source>
</evidence>
<protein>
    <submittedName>
        <fullName evidence="9">Uncharacterized protein family UPF0126</fullName>
    </submittedName>
</protein>
<dbReference type="PANTHER" id="PTHR30506">
    <property type="entry name" value="INNER MEMBRANE PROTEIN"/>
    <property type="match status" value="1"/>
</dbReference>
<dbReference type="InParanoid" id="E6W6Q0"/>
<reference evidence="9 10" key="1">
    <citation type="submission" date="2010-12" db="EMBL/GenBank/DDBJ databases">
        <title>Complete sequence of Desulfurispirillum indicum S5.</title>
        <authorList>
            <consortium name="US DOE Joint Genome Institute"/>
            <person name="Lucas S."/>
            <person name="Copeland A."/>
            <person name="Lapidus A."/>
            <person name="Cheng J.-F."/>
            <person name="Goodwin L."/>
            <person name="Pitluck S."/>
            <person name="Chertkov O."/>
            <person name="Held B."/>
            <person name="Detter J.C."/>
            <person name="Han C."/>
            <person name="Tapia R."/>
            <person name="Land M."/>
            <person name="Hauser L."/>
            <person name="Kyrpides N."/>
            <person name="Ivanova N."/>
            <person name="Mikhailova N."/>
            <person name="Haggblom M."/>
            <person name="Rauschenbach I."/>
            <person name="Bini E."/>
            <person name="Woyke T."/>
        </authorList>
    </citation>
    <scope>NUCLEOTIDE SEQUENCE [LARGE SCALE GENOMIC DNA]</scope>
    <source>
        <strain evidence="10">ATCC BAA-1389 / DSM 22839 / S5</strain>
    </source>
</reference>
<sequence length="211" mass="22736">MDLFTIADIIGICAFALAGFLVGVRKELDILGICIAAFLTALGGGIIRDTIVQTTPFAFREIYPFICIVSVIVLAIALKVHQRQNLDQNRLFIVADSIGLVAFSITGTLIALENNLNIFGVIFLAFLTATGGGIVRDALVNEIPFVLNADFYGSVAIITAMLILLADMLGVLDHTAIFIIGTLCLALRLFAYFRGWQLPKLIKGAADSEKT</sequence>
<evidence type="ECO:0000259" key="8">
    <source>
        <dbReference type="Pfam" id="PF03458"/>
    </source>
</evidence>
<feature type="transmembrane region" description="Helical" evidence="7">
    <location>
        <begin position="151"/>
        <end position="169"/>
    </location>
</feature>
<evidence type="ECO:0000256" key="5">
    <source>
        <dbReference type="ARBA" id="ARBA00022989"/>
    </source>
</evidence>
<evidence type="ECO:0000256" key="2">
    <source>
        <dbReference type="ARBA" id="ARBA00008193"/>
    </source>
</evidence>
<name>E6W6Q0_DESIS</name>
<feature type="transmembrane region" description="Helical" evidence="7">
    <location>
        <begin position="92"/>
        <end position="112"/>
    </location>
</feature>
<dbReference type="STRING" id="653733.Selin_0294"/>
<feature type="transmembrane region" description="Helical" evidence="7">
    <location>
        <begin position="62"/>
        <end position="80"/>
    </location>
</feature>
<keyword evidence="4 7" id="KW-0812">Transmembrane</keyword>
<evidence type="ECO:0000256" key="4">
    <source>
        <dbReference type="ARBA" id="ARBA00022692"/>
    </source>
</evidence>
<dbReference type="HOGENOM" id="CLU_064906_2_1_0"/>
<dbReference type="eggNOG" id="COG2860">
    <property type="taxonomic scope" value="Bacteria"/>
</dbReference>
<comment type="subcellular location">
    <subcellularLocation>
        <location evidence="1">Cell membrane</location>
        <topology evidence="1">Multi-pass membrane protein</topology>
    </subcellularLocation>
</comment>
<dbReference type="EMBL" id="CP002432">
    <property type="protein sequence ID" value="ADU65050.1"/>
    <property type="molecule type" value="Genomic_DNA"/>
</dbReference>
<feature type="transmembrane region" description="Helical" evidence="7">
    <location>
        <begin position="175"/>
        <end position="193"/>
    </location>
</feature>
<dbReference type="GO" id="GO:0005886">
    <property type="term" value="C:plasma membrane"/>
    <property type="evidence" value="ECO:0007669"/>
    <property type="project" value="UniProtKB-SubCell"/>
</dbReference>